<evidence type="ECO:0000313" key="4">
    <source>
        <dbReference type="Proteomes" id="UP000550260"/>
    </source>
</evidence>
<accession>A0A8E1VWH8</accession>
<dbReference type="Proteomes" id="UP000233750">
    <property type="component" value="Unassembled WGS sequence"/>
</dbReference>
<dbReference type="EMBL" id="JACJHR010000012">
    <property type="protein sequence ID" value="MBB2499646.1"/>
    <property type="molecule type" value="Genomic_DNA"/>
</dbReference>
<gene>
    <name evidence="2" type="ORF">ATK30_2991</name>
    <name evidence="1" type="ORF">H5411_10980</name>
</gene>
<sequence length="69" mass="7757">MRLNAEARDLLSTYELTEAQWARENHFADGRWGGDACGCPDDRCIGFHHDEHQECGCLPALLSARAPRD</sequence>
<dbReference type="RefSeq" id="WP_101436078.1">
    <property type="nucleotide sequence ID" value="NZ_JACJHR010000012.1"/>
</dbReference>
<dbReference type="AlphaFoldDB" id="A0A2N3WEB7"/>
<comment type="caution">
    <text evidence="2">The sequence shown here is derived from an EMBL/GenBank/DDBJ whole genome shotgun (WGS) entry which is preliminary data.</text>
</comment>
<dbReference type="EMBL" id="PJMY01000003">
    <property type="protein sequence ID" value="PKV92195.1"/>
    <property type="molecule type" value="Genomic_DNA"/>
</dbReference>
<accession>A0A2N3WEB7</accession>
<dbReference type="OrthoDB" id="3632258at2"/>
<reference evidence="1 4" key="2">
    <citation type="submission" date="2020-08" db="EMBL/GenBank/DDBJ databases">
        <title>Amycolatopsis echigonensis JCM 21831.</title>
        <authorList>
            <person name="Tedsree N."/>
            <person name="Kuncharoen N."/>
            <person name="Likhitwitayawuid K."/>
            <person name="Tanasupawat S."/>
        </authorList>
    </citation>
    <scope>NUCLEOTIDE SEQUENCE [LARGE SCALE GENOMIC DNA]</scope>
    <source>
        <strain evidence="1 4">JCM 21831</strain>
    </source>
</reference>
<evidence type="ECO:0000313" key="1">
    <source>
        <dbReference type="EMBL" id="MBB2499646.1"/>
    </source>
</evidence>
<dbReference type="Proteomes" id="UP000550260">
    <property type="component" value="Unassembled WGS sequence"/>
</dbReference>
<protein>
    <submittedName>
        <fullName evidence="2">Uncharacterized protein</fullName>
    </submittedName>
</protein>
<proteinExistence type="predicted"/>
<evidence type="ECO:0000313" key="3">
    <source>
        <dbReference type="Proteomes" id="UP000233750"/>
    </source>
</evidence>
<name>A0A2N3WEB7_9PSEU</name>
<organism evidence="2 3">
    <name type="scientific">Amycolatopsis echigonensis</name>
    <dbReference type="NCBI Taxonomy" id="2576905"/>
    <lineage>
        <taxon>Bacteria</taxon>
        <taxon>Bacillati</taxon>
        <taxon>Actinomycetota</taxon>
        <taxon>Actinomycetes</taxon>
        <taxon>Pseudonocardiales</taxon>
        <taxon>Pseudonocardiaceae</taxon>
        <taxon>Amycolatopsis</taxon>
    </lineage>
</organism>
<evidence type="ECO:0000313" key="2">
    <source>
        <dbReference type="EMBL" id="PKV92195.1"/>
    </source>
</evidence>
<keyword evidence="3" id="KW-1185">Reference proteome</keyword>
<reference evidence="2 3" key="1">
    <citation type="submission" date="2017-12" db="EMBL/GenBank/DDBJ databases">
        <title>Sequencing the genomes of 1000 Actinobacteria strains.</title>
        <authorList>
            <person name="Klenk H.-P."/>
        </authorList>
    </citation>
    <scope>NUCLEOTIDE SEQUENCE [LARGE SCALE GENOMIC DNA]</scope>
    <source>
        <strain evidence="2 3">DSM 45165</strain>
    </source>
</reference>